<accession>A0AAW0K0G0</accession>
<evidence type="ECO:0000313" key="2">
    <source>
        <dbReference type="Proteomes" id="UP000237347"/>
    </source>
</evidence>
<proteinExistence type="predicted"/>
<evidence type="ECO:0000313" key="1">
    <source>
        <dbReference type="EMBL" id="KAK7832223.1"/>
    </source>
</evidence>
<reference evidence="1 2" key="1">
    <citation type="journal article" date="2018" name="Sci. Data">
        <title>The draft genome sequence of cork oak.</title>
        <authorList>
            <person name="Ramos A.M."/>
            <person name="Usie A."/>
            <person name="Barbosa P."/>
            <person name="Barros P.M."/>
            <person name="Capote T."/>
            <person name="Chaves I."/>
            <person name="Simoes F."/>
            <person name="Abreu I."/>
            <person name="Carrasquinho I."/>
            <person name="Faro C."/>
            <person name="Guimaraes J.B."/>
            <person name="Mendonca D."/>
            <person name="Nobrega F."/>
            <person name="Rodrigues L."/>
            <person name="Saibo N.J.M."/>
            <person name="Varela M.C."/>
            <person name="Egas C."/>
            <person name="Matos J."/>
            <person name="Miguel C.M."/>
            <person name="Oliveira M.M."/>
            <person name="Ricardo C.P."/>
            <person name="Goncalves S."/>
        </authorList>
    </citation>
    <scope>NUCLEOTIDE SEQUENCE [LARGE SCALE GENOMIC DNA]</scope>
    <source>
        <strain evidence="2">cv. HL8</strain>
    </source>
</reference>
<dbReference type="AlphaFoldDB" id="A0AAW0K0G0"/>
<name>A0AAW0K0G0_QUESU</name>
<sequence>MRFMPIPGRPTPSAAPSEFRLHTLRIQGERIEWVEDRLQRSQQTWTHPPDYGIGDGKVRPIKELVRRRK</sequence>
<dbReference type="Proteomes" id="UP000237347">
    <property type="component" value="Unassembled WGS sequence"/>
</dbReference>
<organism evidence="1 2">
    <name type="scientific">Quercus suber</name>
    <name type="common">Cork oak</name>
    <dbReference type="NCBI Taxonomy" id="58331"/>
    <lineage>
        <taxon>Eukaryota</taxon>
        <taxon>Viridiplantae</taxon>
        <taxon>Streptophyta</taxon>
        <taxon>Embryophyta</taxon>
        <taxon>Tracheophyta</taxon>
        <taxon>Spermatophyta</taxon>
        <taxon>Magnoliopsida</taxon>
        <taxon>eudicotyledons</taxon>
        <taxon>Gunneridae</taxon>
        <taxon>Pentapetalae</taxon>
        <taxon>rosids</taxon>
        <taxon>fabids</taxon>
        <taxon>Fagales</taxon>
        <taxon>Fagaceae</taxon>
        <taxon>Quercus</taxon>
    </lineage>
</organism>
<dbReference type="EMBL" id="PKMF04000429">
    <property type="protein sequence ID" value="KAK7832223.1"/>
    <property type="molecule type" value="Genomic_DNA"/>
</dbReference>
<keyword evidence="2" id="KW-1185">Reference proteome</keyword>
<gene>
    <name evidence="1" type="ORF">CFP56_026704</name>
</gene>
<protein>
    <submittedName>
        <fullName evidence="1">Uncharacterized protein</fullName>
    </submittedName>
</protein>
<comment type="caution">
    <text evidence="1">The sequence shown here is derived from an EMBL/GenBank/DDBJ whole genome shotgun (WGS) entry which is preliminary data.</text>
</comment>